<reference evidence="1 2" key="1">
    <citation type="submission" date="2018-08" db="EMBL/GenBank/DDBJ databases">
        <title>A genome reference for cultivated species of the human gut microbiota.</title>
        <authorList>
            <person name="Zou Y."/>
            <person name="Xue W."/>
            <person name="Luo G."/>
        </authorList>
    </citation>
    <scope>NUCLEOTIDE SEQUENCE [LARGE SCALE GENOMIC DNA]</scope>
    <source>
        <strain evidence="1 2">AM35-14</strain>
    </source>
</reference>
<dbReference type="AlphaFoldDB" id="A0A414ASU5"/>
<name>A0A414ASU5_9FIRM</name>
<dbReference type="EMBL" id="QSHZ01000020">
    <property type="protein sequence ID" value="RHC54599.1"/>
    <property type="molecule type" value="Genomic_DNA"/>
</dbReference>
<evidence type="ECO:0000313" key="1">
    <source>
        <dbReference type="EMBL" id="RHC54599.1"/>
    </source>
</evidence>
<evidence type="ECO:0008006" key="3">
    <source>
        <dbReference type="Google" id="ProtNLM"/>
    </source>
</evidence>
<proteinExistence type="predicted"/>
<organism evidence="1 2">
    <name type="scientific">Enterocloster bolteae</name>
    <dbReference type="NCBI Taxonomy" id="208479"/>
    <lineage>
        <taxon>Bacteria</taxon>
        <taxon>Bacillati</taxon>
        <taxon>Bacillota</taxon>
        <taxon>Clostridia</taxon>
        <taxon>Lachnospirales</taxon>
        <taxon>Lachnospiraceae</taxon>
        <taxon>Enterocloster</taxon>
    </lineage>
</organism>
<sequence>MPETVLKDIGLVKNRILPLLLNSDDIMEILLGKGYTEEQVWGNDEDDDDYGIVYKQVFPTLYIDETQTEVLSYLCFEVDVPRIPTGTIKDMKIIVWAYCNKSSMRYSKKGYLGTKADILADAVERALSDSQKFGIGKLHLDSATYISSSNKQFYGRQMIFTIPDFKSKR</sequence>
<evidence type="ECO:0000313" key="2">
    <source>
        <dbReference type="Proteomes" id="UP000283975"/>
    </source>
</evidence>
<comment type="caution">
    <text evidence="1">The sequence shown here is derived from an EMBL/GenBank/DDBJ whole genome shotgun (WGS) entry which is preliminary data.</text>
</comment>
<dbReference type="Proteomes" id="UP000283975">
    <property type="component" value="Unassembled WGS sequence"/>
</dbReference>
<protein>
    <recommendedName>
        <fullName evidence="3">DUF3168 domain-containing protein</fullName>
    </recommendedName>
</protein>
<dbReference type="RefSeq" id="WP_002572427.1">
    <property type="nucleotide sequence ID" value="NZ_CBCSIM010000025.1"/>
</dbReference>
<accession>A0A414ASU5</accession>
<gene>
    <name evidence="1" type="ORF">DW839_17995</name>
</gene>